<geneLocation type="plasmid" evidence="2">
    <name>p57_like</name>
</geneLocation>
<comment type="caution">
    <text evidence="2">The sequence shown here is derived from an EMBL/GenBank/DDBJ whole genome shotgun (WGS) entry which is preliminary data.</text>
</comment>
<name>A0A178J451_9VIBR</name>
<dbReference type="Proteomes" id="UP000094761">
    <property type="component" value="Plasmid p57_like"/>
</dbReference>
<evidence type="ECO:0000313" key="1">
    <source>
        <dbReference type="EMBL" id="MDC5742348.1"/>
    </source>
</evidence>
<accession>A0A178J451</accession>
<reference evidence="2" key="1">
    <citation type="submission" date="2016-03" db="EMBL/GenBank/DDBJ databases">
        <title>Draft genome sequence of the Vibrio tubiashii subs. europaeus.</title>
        <authorList>
            <person name="Spinard E."/>
            <person name="Dubert J."/>
            <person name="Nelson D.R."/>
            <person name="Barja J.L."/>
        </authorList>
    </citation>
    <scope>NUCLEOTIDE SEQUENCE [LARGE SCALE GENOMIC DNA]</scope>
    <source>
        <strain evidence="2">PP2-638</strain>
        <plasmid evidence="2">p57_like</plasmid>
    </source>
</reference>
<keyword evidence="3" id="KW-1185">Reference proteome</keyword>
<evidence type="ECO:0000313" key="3">
    <source>
        <dbReference type="Proteomes" id="UP001150001"/>
    </source>
</evidence>
<evidence type="ECO:0000313" key="2">
    <source>
        <dbReference type="EMBL" id="OAM96651.1"/>
    </source>
</evidence>
<proteinExistence type="predicted"/>
<reference evidence="1" key="2">
    <citation type="submission" date="2022-11" db="EMBL/GenBank/DDBJ databases">
        <title>Role of the vibriolysin VemA secreted by the emergent pathogen Vibrio europaeus in the colonization of Manila clam mucus.</title>
        <authorList>
            <person name="Martinez C."/>
            <person name="Rodriguez S."/>
            <person name="Vences A."/>
            <person name="Barja J.L."/>
            <person name="Toranzo A.E."/>
            <person name="Dubert J."/>
        </authorList>
    </citation>
    <scope>NUCLEOTIDE SEQUENCE</scope>
    <source>
        <strain evidence="1">3454</strain>
    </source>
</reference>
<dbReference type="RefSeq" id="WP_069665527.1">
    <property type="nucleotide sequence ID" value="NZ_JAPFIM010000009.1"/>
</dbReference>
<dbReference type="AlphaFoldDB" id="A0A178J451"/>
<protein>
    <submittedName>
        <fullName evidence="2">Uncharacterized protein</fullName>
    </submittedName>
</protein>
<dbReference type="EMBL" id="LUAX01000009">
    <property type="protein sequence ID" value="OAM96651.1"/>
    <property type="molecule type" value="Genomic_DNA"/>
</dbReference>
<gene>
    <name evidence="2" type="ORF">AZ468_25110</name>
    <name evidence="1" type="ORF">OPW20_19940</name>
</gene>
<dbReference type="OrthoDB" id="5900805at2"/>
<sequence>MLMIHYIELNQGLHTPVHTSYLRKQVSQSLCKELASNNFLVGLRTLADNGYLVYQANEDKLLNASARENENMWQLTSKGRMYAKELHSARMRPKRAYTKKSNK</sequence>
<keyword evidence="2" id="KW-0614">Plasmid</keyword>
<dbReference type="EMBL" id="JAPFIT010000022">
    <property type="protein sequence ID" value="MDC5742348.1"/>
    <property type="molecule type" value="Genomic_DNA"/>
</dbReference>
<dbReference type="Proteomes" id="UP001150001">
    <property type="component" value="Unassembled WGS sequence"/>
</dbReference>
<organism evidence="2">
    <name type="scientific">Vibrio europaeus</name>
    <dbReference type="NCBI Taxonomy" id="300876"/>
    <lineage>
        <taxon>Bacteria</taxon>
        <taxon>Pseudomonadati</taxon>
        <taxon>Pseudomonadota</taxon>
        <taxon>Gammaproteobacteria</taxon>
        <taxon>Vibrionales</taxon>
        <taxon>Vibrionaceae</taxon>
        <taxon>Vibrio</taxon>
        <taxon>Vibrio oreintalis group</taxon>
    </lineage>
</organism>